<gene>
    <name evidence="2" type="ORF">GXW76_14170</name>
</gene>
<reference evidence="2" key="1">
    <citation type="submission" date="2020-01" db="EMBL/GenBank/DDBJ databases">
        <authorList>
            <person name="Rat A."/>
        </authorList>
    </citation>
    <scope>NUCLEOTIDE SEQUENCE</scope>
    <source>
        <strain evidence="2">LMG 31231</strain>
    </source>
</reference>
<dbReference type="Gene3D" id="3.40.190.10">
    <property type="entry name" value="Periplasmic binding protein-like II"/>
    <property type="match status" value="1"/>
</dbReference>
<protein>
    <submittedName>
        <fullName evidence="2">ABC transporter substrate-binding protein</fullName>
    </submittedName>
</protein>
<dbReference type="RefSeq" id="WP_211862745.1">
    <property type="nucleotide sequence ID" value="NZ_JAAEDM010000038.1"/>
</dbReference>
<dbReference type="EMBL" id="JAAEDM010000038">
    <property type="protein sequence ID" value="MBR0672325.1"/>
    <property type="molecule type" value="Genomic_DNA"/>
</dbReference>
<dbReference type="Proteomes" id="UP001138751">
    <property type="component" value="Unassembled WGS sequence"/>
</dbReference>
<evidence type="ECO:0000259" key="1">
    <source>
        <dbReference type="Pfam" id="PF09084"/>
    </source>
</evidence>
<name>A0A9X9WYU6_9PROT</name>
<accession>A0A9X9WYU6</accession>
<dbReference type="InterPro" id="IPR015168">
    <property type="entry name" value="SsuA/THI5"/>
</dbReference>
<dbReference type="SUPFAM" id="SSF53850">
    <property type="entry name" value="Periplasmic binding protein-like II"/>
    <property type="match status" value="1"/>
</dbReference>
<feature type="domain" description="SsuA/THI5-like" evidence="1">
    <location>
        <begin position="62"/>
        <end position="145"/>
    </location>
</feature>
<evidence type="ECO:0000313" key="3">
    <source>
        <dbReference type="Proteomes" id="UP001138751"/>
    </source>
</evidence>
<dbReference type="AlphaFoldDB" id="A0A9X9WYU6"/>
<organism evidence="2 3">
    <name type="scientific">Neoroseomonas soli</name>
    <dbReference type="NCBI Taxonomy" id="1081025"/>
    <lineage>
        <taxon>Bacteria</taxon>
        <taxon>Pseudomonadati</taxon>
        <taxon>Pseudomonadota</taxon>
        <taxon>Alphaproteobacteria</taxon>
        <taxon>Acetobacterales</taxon>
        <taxon>Acetobacteraceae</taxon>
        <taxon>Neoroseomonas</taxon>
    </lineage>
</organism>
<sequence>MNVIRLSTALGRYPHTAALLDGRVASPLLALDPVEVKPISRAFAPMVRESRFDVSEMAIATFLMAKAWGKELVLLPVAVAARFQEPALLCRADSGIRGPEDLRGRRVGVRAYSQTTGLWLRGRMQEAHGVAPQDVAWVTFEDAHVAEYRDPPFVERAAPGKDMLAMLRAGELDAAIFGYDLPGDAGLRPVFPDPDAAGRAFRAAHGFVPVNHLVVVKAAMARDRPEIVTELLRLFGVAAGDAALPRGRAALDPAIVVAMRYALEQGLLPRKMSIDEVWAGLPAGLG</sequence>
<comment type="caution">
    <text evidence="2">The sequence shown here is derived from an EMBL/GenBank/DDBJ whole genome shotgun (WGS) entry which is preliminary data.</text>
</comment>
<dbReference type="Pfam" id="PF09084">
    <property type="entry name" value="NMT1"/>
    <property type="match status" value="1"/>
</dbReference>
<keyword evidence="3" id="KW-1185">Reference proteome</keyword>
<proteinExistence type="predicted"/>
<evidence type="ECO:0000313" key="2">
    <source>
        <dbReference type="EMBL" id="MBR0672325.1"/>
    </source>
</evidence>
<reference evidence="2" key="2">
    <citation type="journal article" date="2021" name="Syst. Appl. Microbiol.">
        <title>Roseomonas hellenica sp. nov., isolated from roots of wild-growing Alkanna tinctoria.</title>
        <authorList>
            <person name="Rat A."/>
            <person name="Naranjo H.D."/>
            <person name="Lebbe L."/>
            <person name="Cnockaert M."/>
            <person name="Krigas N."/>
            <person name="Grigoriadou K."/>
            <person name="Maloupa E."/>
            <person name="Willems A."/>
        </authorList>
    </citation>
    <scope>NUCLEOTIDE SEQUENCE</scope>
    <source>
        <strain evidence="2">LMG 31231</strain>
    </source>
</reference>